<keyword evidence="2" id="KW-1185">Reference proteome</keyword>
<protein>
    <submittedName>
        <fullName evidence="1">Uncharacterized protein</fullName>
    </submittedName>
</protein>
<comment type="caution">
    <text evidence="1">The sequence shown here is derived from an EMBL/GenBank/DDBJ whole genome shotgun (WGS) entry which is preliminary data.</text>
</comment>
<sequence length="413" mass="45155">MYAGRKAQLYDKALHSQVAPLCNDVCRLHVALSLMYEMVTSGAVWRRRKVGDEPDDSAVPFETMGNVLLSLPTSIQTSPQVKERPERACQHFSTINETVREHSTAHLGGEPHNDIAFYMHRPVEDIVKLRSELTSSPKVEIRLEADRFQRAFLSATGAARPIVDAFERSWWIMKKRTAQSQHATSFSFFASTRTPAHTDLPSQAVTWHGPTHVLPGAFLEGIVTELTLTDLFGPAWASAELYRLHVAIASLLLVLMGHMATIAHVGPFTSHFRALQPSFSLQIHISCRHGTEGDVEPDSNVQLTLTMACVVKQAQDRLTSRSTLEMDTQGLHIAQVLMALTKVTIGEYESVLWLKMRSSLWCGSMRTIVIALSGDAVEVGLSSGSAAGDANGSCSNTISPATRLITASPVAGA</sequence>
<name>A0A9P5TG21_GYMJU</name>
<dbReference type="Proteomes" id="UP000724874">
    <property type="component" value="Unassembled WGS sequence"/>
</dbReference>
<reference evidence="1" key="1">
    <citation type="submission" date="2020-11" db="EMBL/GenBank/DDBJ databases">
        <authorList>
            <consortium name="DOE Joint Genome Institute"/>
            <person name="Ahrendt S."/>
            <person name="Riley R."/>
            <person name="Andreopoulos W."/>
            <person name="LaButti K."/>
            <person name="Pangilinan J."/>
            <person name="Ruiz-duenas F.J."/>
            <person name="Barrasa J.M."/>
            <person name="Sanchez-Garcia M."/>
            <person name="Camarero S."/>
            <person name="Miyauchi S."/>
            <person name="Serrano A."/>
            <person name="Linde D."/>
            <person name="Babiker R."/>
            <person name="Drula E."/>
            <person name="Ayuso-Fernandez I."/>
            <person name="Pacheco R."/>
            <person name="Padilla G."/>
            <person name="Ferreira P."/>
            <person name="Barriuso J."/>
            <person name="Kellner H."/>
            <person name="Castanera R."/>
            <person name="Alfaro M."/>
            <person name="Ramirez L."/>
            <person name="Pisabarro A.G."/>
            <person name="Kuo A."/>
            <person name="Tritt A."/>
            <person name="Lipzen A."/>
            <person name="He G."/>
            <person name="Yan M."/>
            <person name="Ng V."/>
            <person name="Cullen D."/>
            <person name="Martin F."/>
            <person name="Rosso M.-N."/>
            <person name="Henrissat B."/>
            <person name="Hibbett D."/>
            <person name="Martinez A.T."/>
            <person name="Grigoriev I.V."/>
        </authorList>
    </citation>
    <scope>NUCLEOTIDE SEQUENCE</scope>
    <source>
        <strain evidence="1">AH 44721</strain>
    </source>
</reference>
<evidence type="ECO:0000313" key="1">
    <source>
        <dbReference type="EMBL" id="KAF8870281.1"/>
    </source>
</evidence>
<evidence type="ECO:0000313" key="2">
    <source>
        <dbReference type="Proteomes" id="UP000724874"/>
    </source>
</evidence>
<proteinExistence type="predicted"/>
<dbReference type="EMBL" id="JADNYJ010000367">
    <property type="protein sequence ID" value="KAF8870281.1"/>
    <property type="molecule type" value="Genomic_DNA"/>
</dbReference>
<dbReference type="AlphaFoldDB" id="A0A9P5TG21"/>
<accession>A0A9P5TG21</accession>
<gene>
    <name evidence="1" type="ORF">CPB84DRAFT_1830524</name>
</gene>
<organism evidence="1 2">
    <name type="scientific">Gymnopilus junonius</name>
    <name type="common">Spectacular rustgill mushroom</name>
    <name type="synonym">Gymnopilus spectabilis subsp. junonius</name>
    <dbReference type="NCBI Taxonomy" id="109634"/>
    <lineage>
        <taxon>Eukaryota</taxon>
        <taxon>Fungi</taxon>
        <taxon>Dikarya</taxon>
        <taxon>Basidiomycota</taxon>
        <taxon>Agaricomycotina</taxon>
        <taxon>Agaricomycetes</taxon>
        <taxon>Agaricomycetidae</taxon>
        <taxon>Agaricales</taxon>
        <taxon>Agaricineae</taxon>
        <taxon>Hymenogastraceae</taxon>
        <taxon>Gymnopilus</taxon>
    </lineage>
</organism>